<sequence length="59" mass="5882">MPLQAPLPSAVSGVPSLAPSSPSPLRGGQWAAGVGRLVGGWRRAALFSLKPAGAGWMTG</sequence>
<comment type="caution">
    <text evidence="2">The sequence shown here is derived from an EMBL/GenBank/DDBJ whole genome shotgun (WGS) entry which is preliminary data.</text>
</comment>
<dbReference type="EMBL" id="VSRR010036138">
    <property type="protein sequence ID" value="MPC73143.1"/>
    <property type="molecule type" value="Genomic_DNA"/>
</dbReference>
<dbReference type="AlphaFoldDB" id="A0A5B7HSP2"/>
<gene>
    <name evidence="2" type="ORF">E2C01_067461</name>
</gene>
<organism evidence="2 3">
    <name type="scientific">Portunus trituberculatus</name>
    <name type="common">Swimming crab</name>
    <name type="synonym">Neptunus trituberculatus</name>
    <dbReference type="NCBI Taxonomy" id="210409"/>
    <lineage>
        <taxon>Eukaryota</taxon>
        <taxon>Metazoa</taxon>
        <taxon>Ecdysozoa</taxon>
        <taxon>Arthropoda</taxon>
        <taxon>Crustacea</taxon>
        <taxon>Multicrustacea</taxon>
        <taxon>Malacostraca</taxon>
        <taxon>Eumalacostraca</taxon>
        <taxon>Eucarida</taxon>
        <taxon>Decapoda</taxon>
        <taxon>Pleocyemata</taxon>
        <taxon>Brachyura</taxon>
        <taxon>Eubrachyura</taxon>
        <taxon>Portunoidea</taxon>
        <taxon>Portunidae</taxon>
        <taxon>Portuninae</taxon>
        <taxon>Portunus</taxon>
    </lineage>
</organism>
<evidence type="ECO:0000256" key="1">
    <source>
        <dbReference type="SAM" id="MobiDB-lite"/>
    </source>
</evidence>
<evidence type="ECO:0000313" key="2">
    <source>
        <dbReference type="EMBL" id="MPC73143.1"/>
    </source>
</evidence>
<keyword evidence="3" id="KW-1185">Reference proteome</keyword>
<accession>A0A5B7HSP2</accession>
<reference evidence="2 3" key="1">
    <citation type="submission" date="2019-05" db="EMBL/GenBank/DDBJ databases">
        <title>Another draft genome of Portunus trituberculatus and its Hox gene families provides insights of decapod evolution.</title>
        <authorList>
            <person name="Jeong J.-H."/>
            <person name="Song I."/>
            <person name="Kim S."/>
            <person name="Choi T."/>
            <person name="Kim D."/>
            <person name="Ryu S."/>
            <person name="Kim W."/>
        </authorList>
    </citation>
    <scope>NUCLEOTIDE SEQUENCE [LARGE SCALE GENOMIC DNA]</scope>
    <source>
        <tissue evidence="2">Muscle</tissue>
    </source>
</reference>
<feature type="compositionally biased region" description="Low complexity" evidence="1">
    <location>
        <begin position="8"/>
        <end position="25"/>
    </location>
</feature>
<feature type="region of interest" description="Disordered" evidence="1">
    <location>
        <begin position="1"/>
        <end position="27"/>
    </location>
</feature>
<proteinExistence type="predicted"/>
<name>A0A5B7HSP2_PORTR</name>
<protein>
    <submittedName>
        <fullName evidence="2">Uncharacterized protein</fullName>
    </submittedName>
</protein>
<dbReference type="Proteomes" id="UP000324222">
    <property type="component" value="Unassembled WGS sequence"/>
</dbReference>
<evidence type="ECO:0000313" key="3">
    <source>
        <dbReference type="Proteomes" id="UP000324222"/>
    </source>
</evidence>